<dbReference type="AlphaFoldDB" id="A2E1R0"/>
<dbReference type="EMBL" id="DS113286">
    <property type="protein sequence ID" value="EAY13389.1"/>
    <property type="molecule type" value="Genomic_DNA"/>
</dbReference>
<dbReference type="SMR" id="A2E1R0"/>
<name>A2E1R0_TRIV3</name>
<dbReference type="Pfam" id="PF00583">
    <property type="entry name" value="Acetyltransf_1"/>
    <property type="match status" value="1"/>
</dbReference>
<reference evidence="2" key="2">
    <citation type="journal article" date="2007" name="Science">
        <title>Draft genome sequence of the sexually transmitted pathogen Trichomonas vaginalis.</title>
        <authorList>
            <person name="Carlton J.M."/>
            <person name="Hirt R.P."/>
            <person name="Silva J.C."/>
            <person name="Delcher A.L."/>
            <person name="Schatz M."/>
            <person name="Zhao Q."/>
            <person name="Wortman J.R."/>
            <person name="Bidwell S.L."/>
            <person name="Alsmark U.C.M."/>
            <person name="Besteiro S."/>
            <person name="Sicheritz-Ponten T."/>
            <person name="Noel C.J."/>
            <person name="Dacks J.B."/>
            <person name="Foster P.G."/>
            <person name="Simillion C."/>
            <person name="Van de Peer Y."/>
            <person name="Miranda-Saavedra D."/>
            <person name="Barton G.J."/>
            <person name="Westrop G.D."/>
            <person name="Mueller S."/>
            <person name="Dessi D."/>
            <person name="Fiori P.L."/>
            <person name="Ren Q."/>
            <person name="Paulsen I."/>
            <person name="Zhang H."/>
            <person name="Bastida-Corcuera F.D."/>
            <person name="Simoes-Barbosa A."/>
            <person name="Brown M.T."/>
            <person name="Hayes R.D."/>
            <person name="Mukherjee M."/>
            <person name="Okumura C.Y."/>
            <person name="Schneider R."/>
            <person name="Smith A.J."/>
            <person name="Vanacova S."/>
            <person name="Villalvazo M."/>
            <person name="Haas B.J."/>
            <person name="Pertea M."/>
            <person name="Feldblyum T.V."/>
            <person name="Utterback T.R."/>
            <person name="Shu C.L."/>
            <person name="Osoegawa K."/>
            <person name="de Jong P.J."/>
            <person name="Hrdy I."/>
            <person name="Horvathova L."/>
            <person name="Zubacova Z."/>
            <person name="Dolezal P."/>
            <person name="Malik S.B."/>
            <person name="Logsdon J.M. Jr."/>
            <person name="Henze K."/>
            <person name="Gupta A."/>
            <person name="Wang C.C."/>
            <person name="Dunne R.L."/>
            <person name="Upcroft J.A."/>
            <person name="Upcroft P."/>
            <person name="White O."/>
            <person name="Salzberg S.L."/>
            <person name="Tang P."/>
            <person name="Chiu C.-H."/>
            <person name="Lee Y.-S."/>
            <person name="Embley T.M."/>
            <person name="Coombs G.H."/>
            <person name="Mottram J.C."/>
            <person name="Tachezy J."/>
            <person name="Fraser-Liggett C.M."/>
            <person name="Johnson P.J."/>
        </authorList>
    </citation>
    <scope>NUCLEOTIDE SEQUENCE [LARGE SCALE GENOMIC DNA]</scope>
    <source>
        <strain evidence="2">G3</strain>
    </source>
</reference>
<dbReference type="InterPro" id="IPR016181">
    <property type="entry name" value="Acyl_CoA_acyltransferase"/>
</dbReference>
<dbReference type="InterPro" id="IPR000182">
    <property type="entry name" value="GNAT_dom"/>
</dbReference>
<evidence type="ECO:0000313" key="2">
    <source>
        <dbReference type="EMBL" id="EAY13389.1"/>
    </source>
</evidence>
<dbReference type="SUPFAM" id="SSF55729">
    <property type="entry name" value="Acyl-CoA N-acyltransferases (Nat)"/>
    <property type="match status" value="1"/>
</dbReference>
<feature type="domain" description="N-acetyltransferase" evidence="1">
    <location>
        <begin position="1"/>
        <end position="168"/>
    </location>
</feature>
<dbReference type="Gene3D" id="3.40.630.30">
    <property type="match status" value="1"/>
</dbReference>
<sequence length="168" mass="19297">MELRLANESDKDKIWEILQQAIAQRKADGSKQWQDGYPNLETVVNDINNKYGYVLTENGIVIAYAAAIFGIEPAYNDLKGKWLTNGEYLVIHRVATHNNVKGRGLGTKIFEMFEDIVISKKIYSIKVDTNFDNKIMLHILDKLKYVYCGEVIFDRAPKMAFEKVLHPK</sequence>
<gene>
    <name evidence="2" type="ORF">TVAG_424200</name>
</gene>
<dbReference type="GO" id="GO:0006048">
    <property type="term" value="P:UDP-N-acetylglucosamine biosynthetic process"/>
    <property type="evidence" value="ECO:0000318"/>
    <property type="project" value="GO_Central"/>
</dbReference>
<dbReference type="Proteomes" id="UP000001542">
    <property type="component" value="Unassembled WGS sequence"/>
</dbReference>
<dbReference type="CDD" id="cd04301">
    <property type="entry name" value="NAT_SF"/>
    <property type="match status" value="1"/>
</dbReference>
<organism evidence="2 3">
    <name type="scientific">Trichomonas vaginalis (strain ATCC PRA-98 / G3)</name>
    <dbReference type="NCBI Taxonomy" id="412133"/>
    <lineage>
        <taxon>Eukaryota</taxon>
        <taxon>Metamonada</taxon>
        <taxon>Parabasalia</taxon>
        <taxon>Trichomonadida</taxon>
        <taxon>Trichomonadidae</taxon>
        <taxon>Trichomonas</taxon>
    </lineage>
</organism>
<dbReference type="GO" id="GO:0004343">
    <property type="term" value="F:glucosamine 6-phosphate N-acetyltransferase activity"/>
    <property type="evidence" value="ECO:0000318"/>
    <property type="project" value="GO_Central"/>
</dbReference>
<dbReference type="PROSITE" id="PS51186">
    <property type="entry name" value="GNAT"/>
    <property type="match status" value="1"/>
</dbReference>
<evidence type="ECO:0000259" key="1">
    <source>
        <dbReference type="PROSITE" id="PS51186"/>
    </source>
</evidence>
<dbReference type="InParanoid" id="A2E1R0"/>
<accession>A2E1R0</accession>
<dbReference type="OMA" id="QWINGYP"/>
<proteinExistence type="predicted"/>
<keyword evidence="3" id="KW-1185">Reference proteome</keyword>
<dbReference type="VEuPathDB" id="TrichDB:TVAG_424200"/>
<dbReference type="VEuPathDB" id="TrichDB:TVAGG3_0304260"/>
<dbReference type="KEGG" id="tva:4771367"/>
<dbReference type="RefSeq" id="XP_001325612.1">
    <property type="nucleotide sequence ID" value="XM_001325577.1"/>
</dbReference>
<reference evidence="2" key="1">
    <citation type="submission" date="2006-10" db="EMBL/GenBank/DDBJ databases">
        <authorList>
            <person name="Amadeo P."/>
            <person name="Zhao Q."/>
            <person name="Wortman J."/>
            <person name="Fraser-Liggett C."/>
            <person name="Carlton J."/>
        </authorList>
    </citation>
    <scope>NUCLEOTIDE SEQUENCE</scope>
    <source>
        <strain evidence="2">G3</strain>
    </source>
</reference>
<dbReference type="eggNOG" id="ENOG502SF19">
    <property type="taxonomic scope" value="Eukaryota"/>
</dbReference>
<evidence type="ECO:0000313" key="3">
    <source>
        <dbReference type="Proteomes" id="UP000001542"/>
    </source>
</evidence>
<dbReference type="OrthoDB" id="4032782at2759"/>
<protein>
    <submittedName>
        <fullName evidence="2">Acetyltransferase, GNAT family protein</fullName>
    </submittedName>
</protein>